<sequence length="139" mass="15410">MGDMWWEVERVQQRPEQNMVGSRGRGGSSCDAARRGRRGWLENGVIAGRKLHLHMHRSRERGPEAKRRGRATTIVRKTQARSMSASQEESGGSDAILVQKKIIVGVGARRYWVGGSSNVAVVMRTAVRETLAAVARDQT</sequence>
<evidence type="ECO:0000313" key="1">
    <source>
        <dbReference type="EMBL" id="RRT60575.1"/>
    </source>
</evidence>
<dbReference type="Proteomes" id="UP000287651">
    <property type="component" value="Unassembled WGS sequence"/>
</dbReference>
<evidence type="ECO:0000313" key="2">
    <source>
        <dbReference type="Proteomes" id="UP000287651"/>
    </source>
</evidence>
<gene>
    <name evidence="1" type="ORF">B296_00017649</name>
</gene>
<reference evidence="1 2" key="1">
    <citation type="journal article" date="2014" name="Agronomy (Basel)">
        <title>A Draft Genome Sequence for Ensete ventricosum, the Drought-Tolerant Tree Against Hunger.</title>
        <authorList>
            <person name="Harrison J."/>
            <person name="Moore K.A."/>
            <person name="Paszkiewicz K."/>
            <person name="Jones T."/>
            <person name="Grant M."/>
            <person name="Ambacheew D."/>
            <person name="Muzemil S."/>
            <person name="Studholme D.J."/>
        </authorList>
    </citation>
    <scope>NUCLEOTIDE SEQUENCE [LARGE SCALE GENOMIC DNA]</scope>
</reference>
<protein>
    <submittedName>
        <fullName evidence="1">Uncharacterized protein</fullName>
    </submittedName>
</protein>
<name>A0A426Z9B8_ENSVE</name>
<proteinExistence type="predicted"/>
<comment type="caution">
    <text evidence="1">The sequence shown here is derived from an EMBL/GenBank/DDBJ whole genome shotgun (WGS) entry which is preliminary data.</text>
</comment>
<dbReference type="AlphaFoldDB" id="A0A426Z9B8"/>
<dbReference type="EMBL" id="AMZH03007728">
    <property type="protein sequence ID" value="RRT60575.1"/>
    <property type="molecule type" value="Genomic_DNA"/>
</dbReference>
<accession>A0A426Z9B8</accession>
<organism evidence="1 2">
    <name type="scientific">Ensete ventricosum</name>
    <name type="common">Abyssinian banana</name>
    <name type="synonym">Musa ensete</name>
    <dbReference type="NCBI Taxonomy" id="4639"/>
    <lineage>
        <taxon>Eukaryota</taxon>
        <taxon>Viridiplantae</taxon>
        <taxon>Streptophyta</taxon>
        <taxon>Embryophyta</taxon>
        <taxon>Tracheophyta</taxon>
        <taxon>Spermatophyta</taxon>
        <taxon>Magnoliopsida</taxon>
        <taxon>Liliopsida</taxon>
        <taxon>Zingiberales</taxon>
        <taxon>Musaceae</taxon>
        <taxon>Ensete</taxon>
    </lineage>
</organism>